<feature type="compositionally biased region" description="Polar residues" evidence="1">
    <location>
        <begin position="70"/>
        <end position="84"/>
    </location>
</feature>
<name>A0A448X3Q7_9PLAT</name>
<organism evidence="2 3">
    <name type="scientific">Protopolystoma xenopodis</name>
    <dbReference type="NCBI Taxonomy" id="117903"/>
    <lineage>
        <taxon>Eukaryota</taxon>
        <taxon>Metazoa</taxon>
        <taxon>Spiralia</taxon>
        <taxon>Lophotrochozoa</taxon>
        <taxon>Platyhelminthes</taxon>
        <taxon>Monogenea</taxon>
        <taxon>Polyopisthocotylea</taxon>
        <taxon>Polystomatidea</taxon>
        <taxon>Polystomatidae</taxon>
        <taxon>Protopolystoma</taxon>
    </lineage>
</organism>
<protein>
    <submittedName>
        <fullName evidence="2">Uncharacterized protein</fullName>
    </submittedName>
</protein>
<feature type="compositionally biased region" description="Polar residues" evidence="1">
    <location>
        <begin position="95"/>
        <end position="106"/>
    </location>
</feature>
<keyword evidence="3" id="KW-1185">Reference proteome</keyword>
<feature type="region of interest" description="Disordered" evidence="1">
    <location>
        <begin position="69"/>
        <end position="163"/>
    </location>
</feature>
<proteinExistence type="predicted"/>
<gene>
    <name evidence="2" type="ORF">PXEA_LOCUS20902</name>
</gene>
<accession>A0A448X3Q7</accession>
<evidence type="ECO:0000313" key="3">
    <source>
        <dbReference type="Proteomes" id="UP000784294"/>
    </source>
</evidence>
<sequence>MLFAQVLELSSFVPFFSTFLVGSICLSSNRRSSTLGSEPGRPGTDVAFTHHRTQLQTQNQQQQYQLHLRSGSTVPSLHSSTRNGPSAMVFGDTASGMSSNVSSRQTTLDRHSTPSHSNAGGVTGGLVPRGHTLFHVPAQTQVHPPHGHDNYPHSHGPPGSRLPQLTQRRATTISAPGQGQLRHQQQRSSVSLLNHSGSVNGVSVETSPESNVQRPLHTEACRSIQSEEMVAASDAGYGKTDGKREGSDQSCSINEYVHPYYLFLLDLTT</sequence>
<evidence type="ECO:0000256" key="1">
    <source>
        <dbReference type="SAM" id="MobiDB-lite"/>
    </source>
</evidence>
<dbReference type="Proteomes" id="UP000784294">
    <property type="component" value="Unassembled WGS sequence"/>
</dbReference>
<reference evidence="2" key="1">
    <citation type="submission" date="2018-11" db="EMBL/GenBank/DDBJ databases">
        <authorList>
            <consortium name="Pathogen Informatics"/>
        </authorList>
    </citation>
    <scope>NUCLEOTIDE SEQUENCE</scope>
</reference>
<evidence type="ECO:0000313" key="2">
    <source>
        <dbReference type="EMBL" id="VEL27462.1"/>
    </source>
</evidence>
<dbReference type="EMBL" id="CAAALY010087433">
    <property type="protein sequence ID" value="VEL27462.1"/>
    <property type="molecule type" value="Genomic_DNA"/>
</dbReference>
<dbReference type="AlphaFoldDB" id="A0A448X3Q7"/>
<comment type="caution">
    <text evidence="2">The sequence shown here is derived from an EMBL/GenBank/DDBJ whole genome shotgun (WGS) entry which is preliminary data.</text>
</comment>